<evidence type="ECO:0000256" key="1">
    <source>
        <dbReference type="SAM" id="Phobius"/>
    </source>
</evidence>
<gene>
    <name evidence="2" type="ORF">GGR89_000733</name>
</gene>
<dbReference type="EMBL" id="JAATJB010000002">
    <property type="protein sequence ID" value="NJB96433.1"/>
    <property type="molecule type" value="Genomic_DNA"/>
</dbReference>
<accession>A0A7X5XWV1</accession>
<sequence>MQSTPSRTPMAGGFLLTASILVGAVAGALRGEATVGLLAGLAVGCLLTLAVWLIDRARG</sequence>
<keyword evidence="1" id="KW-0472">Membrane</keyword>
<feature type="transmembrane region" description="Helical" evidence="1">
    <location>
        <begin position="36"/>
        <end position="54"/>
    </location>
</feature>
<keyword evidence="1" id="KW-1133">Transmembrane helix</keyword>
<organism evidence="2 3">
    <name type="scientific">Sphingomonas trueperi</name>
    <dbReference type="NCBI Taxonomy" id="53317"/>
    <lineage>
        <taxon>Bacteria</taxon>
        <taxon>Pseudomonadati</taxon>
        <taxon>Pseudomonadota</taxon>
        <taxon>Alphaproteobacteria</taxon>
        <taxon>Sphingomonadales</taxon>
        <taxon>Sphingomonadaceae</taxon>
        <taxon>Sphingomonas</taxon>
    </lineage>
</organism>
<keyword evidence="3" id="KW-1185">Reference proteome</keyword>
<protein>
    <submittedName>
        <fullName evidence="2">Uncharacterized membrane protein (UPF0136 family)</fullName>
    </submittedName>
</protein>
<dbReference type="Proteomes" id="UP000531251">
    <property type="component" value="Unassembled WGS sequence"/>
</dbReference>
<proteinExistence type="predicted"/>
<comment type="caution">
    <text evidence="2">The sequence shown here is derived from an EMBL/GenBank/DDBJ whole genome shotgun (WGS) entry which is preliminary data.</text>
</comment>
<dbReference type="AlphaFoldDB" id="A0A7X5XWV1"/>
<name>A0A7X5XWV1_9SPHN</name>
<evidence type="ECO:0000313" key="2">
    <source>
        <dbReference type="EMBL" id="NJB96433.1"/>
    </source>
</evidence>
<dbReference type="RefSeq" id="WP_164542633.1">
    <property type="nucleotide sequence ID" value="NZ_BAAADY010000030.1"/>
</dbReference>
<evidence type="ECO:0000313" key="3">
    <source>
        <dbReference type="Proteomes" id="UP000531251"/>
    </source>
</evidence>
<keyword evidence="1" id="KW-0812">Transmembrane</keyword>
<reference evidence="2 3" key="1">
    <citation type="submission" date="2020-03" db="EMBL/GenBank/DDBJ databases">
        <title>Genomic Encyclopedia of Type Strains, Phase IV (KMG-IV): sequencing the most valuable type-strain genomes for metagenomic binning, comparative biology and taxonomic classification.</title>
        <authorList>
            <person name="Goeker M."/>
        </authorList>
    </citation>
    <scope>NUCLEOTIDE SEQUENCE [LARGE SCALE GENOMIC DNA]</scope>
    <source>
        <strain evidence="2 3">DSM 7225</strain>
    </source>
</reference>